<proteinExistence type="predicted"/>
<comment type="caution">
    <text evidence="2">The sequence shown here is derived from an EMBL/GenBank/DDBJ whole genome shotgun (WGS) entry which is preliminary data.</text>
</comment>
<dbReference type="AlphaFoldDB" id="A0AAV3SNS5"/>
<keyword evidence="5" id="KW-1185">Reference proteome</keyword>
<reference evidence="2" key="1">
    <citation type="journal article" date="2014" name="Int. J. Syst. Evol. Microbiol.">
        <title>Complete genome sequence of Corynebacterium casei LMG S-19264T (=DSM 44701T), isolated from a smear-ripened cheese.</title>
        <authorList>
            <consortium name="US DOE Joint Genome Institute (JGI-PGF)"/>
            <person name="Walter F."/>
            <person name="Albersmeier A."/>
            <person name="Kalinowski J."/>
            <person name="Ruckert C."/>
        </authorList>
    </citation>
    <scope>NUCLEOTIDE SEQUENCE</scope>
    <source>
        <strain evidence="2">JCM 14265</strain>
    </source>
</reference>
<dbReference type="EMBL" id="JBEDNW010000004">
    <property type="protein sequence ID" value="MEZ3167587.1"/>
    <property type="molecule type" value="Genomic_DNA"/>
</dbReference>
<evidence type="ECO:0000313" key="5">
    <source>
        <dbReference type="Proteomes" id="UP001567571"/>
    </source>
</evidence>
<reference evidence="3 5" key="3">
    <citation type="submission" date="2024-06" db="EMBL/GenBank/DDBJ databases">
        <title>Halorubrum miltondacostae sp. nov., a potential PHA producer isolated from an inland solar saltern in Rio Maior, Portugal.</title>
        <authorList>
            <person name="Albuquerque L."/>
            <person name="Viver T."/>
            <person name="Barroso C."/>
            <person name="Claudino R."/>
            <person name="Galvan M."/>
            <person name="Simoes G."/>
            <person name="Lobo Da Cunha A."/>
            <person name="Egas C."/>
        </authorList>
    </citation>
    <scope>NUCLEOTIDE SEQUENCE [LARGE SCALE GENOMIC DNA]</scope>
    <source>
        <strain evidence="3 5">DSM 18646</strain>
    </source>
</reference>
<evidence type="ECO:0000256" key="1">
    <source>
        <dbReference type="SAM" id="MobiDB-lite"/>
    </source>
</evidence>
<name>A0AAV3SNS5_9EURY</name>
<dbReference type="Proteomes" id="UP001567571">
    <property type="component" value="Unassembled WGS sequence"/>
</dbReference>
<sequence length="115" mass="13123">MADRKNIKVSPDTHERLSDTKPDNSTWDGFLHHLLDAYHDPRPRIPRWGTTLEETGSLSHDDREELAEQARELQGQVNFKELLQETDDTSESSAALIAELTANRVVEKLEDKTDV</sequence>
<dbReference type="Proteomes" id="UP001501425">
    <property type="component" value="Unassembled WGS sequence"/>
</dbReference>
<feature type="region of interest" description="Disordered" evidence="1">
    <location>
        <begin position="1"/>
        <end position="23"/>
    </location>
</feature>
<evidence type="ECO:0000313" key="3">
    <source>
        <dbReference type="EMBL" id="MEZ3167587.1"/>
    </source>
</evidence>
<organism evidence="2 4">
    <name type="scientific">Halorubrum ejinorense</name>
    <dbReference type="NCBI Taxonomy" id="425309"/>
    <lineage>
        <taxon>Archaea</taxon>
        <taxon>Methanobacteriati</taxon>
        <taxon>Methanobacteriota</taxon>
        <taxon>Stenosarchaea group</taxon>
        <taxon>Halobacteria</taxon>
        <taxon>Halobacteriales</taxon>
        <taxon>Haloferacaceae</taxon>
        <taxon>Halorubrum</taxon>
    </lineage>
</organism>
<reference evidence="2" key="2">
    <citation type="submission" date="2023-12" db="EMBL/GenBank/DDBJ databases">
        <authorList>
            <person name="Sun Q."/>
            <person name="Inoue M."/>
        </authorList>
    </citation>
    <scope>NUCLEOTIDE SEQUENCE</scope>
    <source>
        <strain evidence="2">JCM 14265</strain>
    </source>
</reference>
<evidence type="ECO:0000313" key="4">
    <source>
        <dbReference type="Proteomes" id="UP001501425"/>
    </source>
</evidence>
<gene>
    <name evidence="3" type="ORF">ABNG02_09650</name>
    <name evidence="2" type="ORF">GCM10008994_04990</name>
</gene>
<feature type="compositionally biased region" description="Basic and acidic residues" evidence="1">
    <location>
        <begin position="1"/>
        <end position="22"/>
    </location>
</feature>
<dbReference type="EMBL" id="BAAADQ010000002">
    <property type="protein sequence ID" value="GAA0533236.1"/>
    <property type="molecule type" value="Genomic_DNA"/>
</dbReference>
<dbReference type="RefSeq" id="WP_343776345.1">
    <property type="nucleotide sequence ID" value="NZ_BAAADQ010000002.1"/>
</dbReference>
<evidence type="ECO:0000313" key="2">
    <source>
        <dbReference type="EMBL" id="GAA0533236.1"/>
    </source>
</evidence>
<protein>
    <submittedName>
        <fullName evidence="2">Uncharacterized protein</fullName>
    </submittedName>
</protein>
<accession>A0AAV3SNS5</accession>